<evidence type="ECO:0000256" key="3">
    <source>
        <dbReference type="ARBA" id="ARBA00023163"/>
    </source>
</evidence>
<evidence type="ECO:0000259" key="5">
    <source>
        <dbReference type="PROSITE" id="PS51519"/>
    </source>
</evidence>
<reference evidence="6 7" key="1">
    <citation type="submission" date="2024-03" db="EMBL/GenBank/DDBJ databases">
        <title>The Acrasis kona genome and developmental transcriptomes reveal deep origins of eukaryotic multicellular pathways.</title>
        <authorList>
            <person name="Sheikh S."/>
            <person name="Fu C.-J."/>
            <person name="Brown M.W."/>
            <person name="Baldauf S.L."/>
        </authorList>
    </citation>
    <scope>NUCLEOTIDE SEQUENCE [LARGE SCALE GENOMIC DNA]</scope>
    <source>
        <strain evidence="6 7">ATCC MYA-3509</strain>
    </source>
</reference>
<keyword evidence="4" id="KW-0539">Nucleus</keyword>
<organism evidence="6 7">
    <name type="scientific">Acrasis kona</name>
    <dbReference type="NCBI Taxonomy" id="1008807"/>
    <lineage>
        <taxon>Eukaryota</taxon>
        <taxon>Discoba</taxon>
        <taxon>Heterolobosea</taxon>
        <taxon>Tetramitia</taxon>
        <taxon>Eutetramitia</taxon>
        <taxon>Acrasidae</taxon>
        <taxon>Acrasis</taxon>
    </lineage>
</organism>
<keyword evidence="7" id="KW-1185">Reference proteome</keyword>
<dbReference type="Proteomes" id="UP001431209">
    <property type="component" value="Unassembled WGS sequence"/>
</dbReference>
<proteinExistence type="predicted"/>
<evidence type="ECO:0000313" key="7">
    <source>
        <dbReference type="Proteomes" id="UP001431209"/>
    </source>
</evidence>
<evidence type="ECO:0000256" key="2">
    <source>
        <dbReference type="ARBA" id="ARBA00023125"/>
    </source>
</evidence>
<evidence type="ECO:0000256" key="1">
    <source>
        <dbReference type="ARBA" id="ARBA00023015"/>
    </source>
</evidence>
<dbReference type="Pfam" id="PF02042">
    <property type="entry name" value="RWP-RK"/>
    <property type="match status" value="1"/>
</dbReference>
<dbReference type="InterPro" id="IPR003035">
    <property type="entry name" value="RWP-RK_dom"/>
</dbReference>
<comment type="caution">
    <text evidence="6">The sequence shown here is derived from an EMBL/GenBank/DDBJ whole genome shotgun (WGS) entry which is preliminary data.</text>
</comment>
<keyword evidence="2" id="KW-0238">DNA-binding</keyword>
<accession>A0AAW2ZB11</accession>
<gene>
    <name evidence="6" type="ORF">AKO1_012048</name>
</gene>
<evidence type="ECO:0000256" key="4">
    <source>
        <dbReference type="ARBA" id="ARBA00023242"/>
    </source>
</evidence>
<keyword evidence="3" id="KW-0804">Transcription</keyword>
<sequence>MTGDNLRFVHYEHTSDTKRKPLGRPPHDLDYSNILKCMHLSQQEASDKLGISLSTLKRRFYEFGVGRWPSKSERIARENNPMSIQAIINKEFFDEKDITTFRGSKIPWLASLSK</sequence>
<dbReference type="EMBL" id="JAOPGA020001235">
    <property type="protein sequence ID" value="KAL0486484.1"/>
    <property type="molecule type" value="Genomic_DNA"/>
</dbReference>
<name>A0AAW2ZB11_9EUKA</name>
<keyword evidence="1" id="KW-0805">Transcription regulation</keyword>
<dbReference type="GO" id="GO:0003677">
    <property type="term" value="F:DNA binding"/>
    <property type="evidence" value="ECO:0007669"/>
    <property type="project" value="UniProtKB-KW"/>
</dbReference>
<feature type="domain" description="RWP-RK" evidence="5">
    <location>
        <begin position="12"/>
        <end position="98"/>
    </location>
</feature>
<protein>
    <recommendedName>
        <fullName evidence="5">RWP-RK domain-containing protein</fullName>
    </recommendedName>
</protein>
<dbReference type="PROSITE" id="PS51519">
    <property type="entry name" value="RWP_RK"/>
    <property type="match status" value="1"/>
</dbReference>
<evidence type="ECO:0000313" key="6">
    <source>
        <dbReference type="EMBL" id="KAL0486484.1"/>
    </source>
</evidence>
<dbReference type="AlphaFoldDB" id="A0AAW2ZB11"/>